<organism evidence="2 3">
    <name type="scientific">Clostridium fessum</name>
    <dbReference type="NCBI Taxonomy" id="2126740"/>
    <lineage>
        <taxon>Bacteria</taxon>
        <taxon>Bacillati</taxon>
        <taxon>Bacillota</taxon>
        <taxon>Clostridia</taxon>
        <taxon>Eubacteriales</taxon>
        <taxon>Clostridiaceae</taxon>
        <taxon>Clostridium</taxon>
    </lineage>
</organism>
<dbReference type="Proteomes" id="UP000241048">
    <property type="component" value="Unassembled WGS sequence"/>
</dbReference>
<protein>
    <submittedName>
        <fullName evidence="2">Lactate utilization protein</fullName>
    </submittedName>
</protein>
<comment type="caution">
    <text evidence="2">The sequence shown here is derived from an EMBL/GenBank/DDBJ whole genome shotgun (WGS) entry which is preliminary data.</text>
</comment>
<dbReference type="InterPro" id="IPR037171">
    <property type="entry name" value="NagB/RpiA_transferase-like"/>
</dbReference>
<dbReference type="InterPro" id="IPR003741">
    <property type="entry name" value="LUD_dom"/>
</dbReference>
<keyword evidence="3" id="KW-1185">Reference proteome</keyword>
<evidence type="ECO:0000313" key="2">
    <source>
        <dbReference type="EMBL" id="PST38408.1"/>
    </source>
</evidence>
<evidence type="ECO:0000259" key="1">
    <source>
        <dbReference type="Pfam" id="PF02589"/>
    </source>
</evidence>
<dbReference type="RefSeq" id="WP_106999707.1">
    <property type="nucleotide sequence ID" value="NZ_DBFCBK010000036.1"/>
</dbReference>
<dbReference type="PANTHER" id="PTHR36179:SF2">
    <property type="entry name" value="LUD DOMAIN-CONTAINING PROTEIN"/>
    <property type="match status" value="1"/>
</dbReference>
<proteinExistence type="predicted"/>
<dbReference type="AlphaFoldDB" id="A0A2T3FT00"/>
<dbReference type="Gene3D" id="3.40.50.10420">
    <property type="entry name" value="NagB/RpiA/CoA transferase-like"/>
    <property type="match status" value="1"/>
</dbReference>
<feature type="domain" description="LUD" evidence="1">
    <location>
        <begin position="4"/>
        <end position="190"/>
    </location>
</feature>
<accession>A0A2T3FT00</accession>
<evidence type="ECO:0000313" key="3">
    <source>
        <dbReference type="Proteomes" id="UP000241048"/>
    </source>
</evidence>
<name>A0A2T3FT00_9CLOT</name>
<dbReference type="PANTHER" id="PTHR36179">
    <property type="entry name" value="LUD_DOM DOMAIN-CONTAINING PROTEIN"/>
    <property type="match status" value="1"/>
</dbReference>
<sequence length="196" mass="21583">MEQELLKNNFERHGFKTSFFDTKKAASDYLKDQISGKKVAIGGSVTAQEMGLYEALSEKNEVIWHWKKAGREMLVEARSAEVYITSANGVSKTGELVNIDGTGNRVSQTLFGPEKVYFVIGNNKVCPDLTSAMERAKQIAAPKNAARLQVQTPCAKTGVCVDCNSPARICHSIVILERPSNGMEVEVVFVDEEMGY</sequence>
<gene>
    <name evidence="2" type="ORF">C7U56_00090</name>
</gene>
<dbReference type="EMBL" id="PYLO01000001">
    <property type="protein sequence ID" value="PST38408.1"/>
    <property type="molecule type" value="Genomic_DNA"/>
</dbReference>
<dbReference type="GeneID" id="79841668"/>
<reference evidence="2 3" key="1">
    <citation type="submission" date="2018-03" db="EMBL/GenBank/DDBJ databases">
        <title>Lachnoclostridium SNUG30386 gen.nov., sp.nov., isolated from human faeces.</title>
        <authorList>
            <person name="Seo B."/>
            <person name="Jeon K."/>
            <person name="Ko G."/>
        </authorList>
    </citation>
    <scope>NUCLEOTIDE SEQUENCE [LARGE SCALE GENOMIC DNA]</scope>
    <source>
        <strain evidence="2 3">SNUG30386</strain>
    </source>
</reference>
<dbReference type="InterPro" id="IPR024185">
    <property type="entry name" value="FTHF_cligase-like_sf"/>
</dbReference>
<dbReference type="Pfam" id="PF02589">
    <property type="entry name" value="LUD_dom"/>
    <property type="match status" value="1"/>
</dbReference>
<dbReference type="SUPFAM" id="SSF100950">
    <property type="entry name" value="NagB/RpiA/CoA transferase-like"/>
    <property type="match status" value="1"/>
</dbReference>